<comment type="subcellular location">
    <subcellularLocation>
        <location evidence="1">Membrane</location>
        <topology evidence="1">Single-pass membrane protein</topology>
    </subcellularLocation>
</comment>
<evidence type="ECO:0000256" key="5">
    <source>
        <dbReference type="SAM" id="Phobius"/>
    </source>
</evidence>
<sequence length="80" mass="9153">MDKRAKRELLDKLHRGFVKTMMGITCFGLIGISFNLYVMFQNAKAKEKLMLADLDSKEDIDEFPSVNVYEDCDLKDIASS</sequence>
<evidence type="ECO:0000256" key="1">
    <source>
        <dbReference type="ARBA" id="ARBA00004167"/>
    </source>
</evidence>
<reference evidence="6" key="1">
    <citation type="submission" date="2021-07" db="EMBL/GenBank/DDBJ databases">
        <authorList>
            <person name="Catto M.A."/>
            <person name="Jacobson A."/>
            <person name="Kennedy G."/>
            <person name="Labadie P."/>
            <person name="Hunt B.G."/>
            <person name="Srinivasan R."/>
        </authorList>
    </citation>
    <scope>NUCLEOTIDE SEQUENCE</scope>
    <source>
        <strain evidence="6">PL_HMW_Pooled</strain>
        <tissue evidence="6">Head</tissue>
    </source>
</reference>
<dbReference type="AlphaFoldDB" id="A0AAE1LRG6"/>
<protein>
    <submittedName>
        <fullName evidence="6">UPF0187 protein mll4386</fullName>
    </submittedName>
</protein>
<dbReference type="EMBL" id="JAHWGI010001407">
    <property type="protein sequence ID" value="KAK3929886.1"/>
    <property type="molecule type" value="Genomic_DNA"/>
</dbReference>
<organism evidence="6 7">
    <name type="scientific">Frankliniella fusca</name>
    <dbReference type="NCBI Taxonomy" id="407009"/>
    <lineage>
        <taxon>Eukaryota</taxon>
        <taxon>Metazoa</taxon>
        <taxon>Ecdysozoa</taxon>
        <taxon>Arthropoda</taxon>
        <taxon>Hexapoda</taxon>
        <taxon>Insecta</taxon>
        <taxon>Pterygota</taxon>
        <taxon>Neoptera</taxon>
        <taxon>Paraneoptera</taxon>
        <taxon>Thysanoptera</taxon>
        <taxon>Terebrantia</taxon>
        <taxon>Thripoidea</taxon>
        <taxon>Thripidae</taxon>
        <taxon>Frankliniella</taxon>
    </lineage>
</organism>
<keyword evidence="3 5" id="KW-1133">Transmembrane helix</keyword>
<keyword evidence="4 5" id="KW-0472">Membrane</keyword>
<evidence type="ECO:0000256" key="3">
    <source>
        <dbReference type="ARBA" id="ARBA00022989"/>
    </source>
</evidence>
<accession>A0AAE1LRG6</accession>
<evidence type="ECO:0000313" key="7">
    <source>
        <dbReference type="Proteomes" id="UP001219518"/>
    </source>
</evidence>
<evidence type="ECO:0000313" key="6">
    <source>
        <dbReference type="EMBL" id="KAK3929886.1"/>
    </source>
</evidence>
<gene>
    <name evidence="6" type="ORF">KUF71_020871</name>
</gene>
<comment type="caution">
    <text evidence="6">The sequence shown here is derived from an EMBL/GenBank/DDBJ whole genome shotgun (WGS) entry which is preliminary data.</text>
</comment>
<evidence type="ECO:0000256" key="4">
    <source>
        <dbReference type="ARBA" id="ARBA00023136"/>
    </source>
</evidence>
<dbReference type="GO" id="GO:0016020">
    <property type="term" value="C:membrane"/>
    <property type="evidence" value="ECO:0007669"/>
    <property type="project" value="UniProtKB-SubCell"/>
</dbReference>
<dbReference type="Proteomes" id="UP001219518">
    <property type="component" value="Unassembled WGS sequence"/>
</dbReference>
<proteinExistence type="predicted"/>
<keyword evidence="2 5" id="KW-0812">Transmembrane</keyword>
<name>A0AAE1LRG6_9NEOP</name>
<dbReference type="InterPro" id="IPR029208">
    <property type="entry name" value="COX14"/>
</dbReference>
<keyword evidence="7" id="KW-1185">Reference proteome</keyword>
<evidence type="ECO:0000256" key="2">
    <source>
        <dbReference type="ARBA" id="ARBA00022692"/>
    </source>
</evidence>
<reference evidence="6" key="2">
    <citation type="journal article" date="2023" name="BMC Genomics">
        <title>Pest status, molecular evolution, and epigenetic factors derived from the genome assembly of Frankliniella fusca, a thysanopteran phytovirus vector.</title>
        <authorList>
            <person name="Catto M.A."/>
            <person name="Labadie P.E."/>
            <person name="Jacobson A.L."/>
            <person name="Kennedy G.G."/>
            <person name="Srinivasan R."/>
            <person name="Hunt B.G."/>
        </authorList>
    </citation>
    <scope>NUCLEOTIDE SEQUENCE</scope>
    <source>
        <strain evidence="6">PL_HMW_Pooled</strain>
    </source>
</reference>
<dbReference type="Pfam" id="PF14880">
    <property type="entry name" value="COX14"/>
    <property type="match status" value="1"/>
</dbReference>
<feature type="transmembrane region" description="Helical" evidence="5">
    <location>
        <begin position="20"/>
        <end position="40"/>
    </location>
</feature>